<evidence type="ECO:0000256" key="1">
    <source>
        <dbReference type="SAM" id="SignalP"/>
    </source>
</evidence>
<feature type="signal peptide" evidence="1">
    <location>
        <begin position="1"/>
        <end position="22"/>
    </location>
</feature>
<organism evidence="2 3">
    <name type="scientific">Babesia bovis</name>
    <dbReference type="NCBI Taxonomy" id="5865"/>
    <lineage>
        <taxon>Eukaryota</taxon>
        <taxon>Sar</taxon>
        <taxon>Alveolata</taxon>
        <taxon>Apicomplexa</taxon>
        <taxon>Aconoidasida</taxon>
        <taxon>Piroplasmida</taxon>
        <taxon>Babesiidae</taxon>
        <taxon>Babesia</taxon>
    </lineage>
</organism>
<feature type="chain" id="PRO_5002707006" evidence="1">
    <location>
        <begin position="23"/>
        <end position="211"/>
    </location>
</feature>
<dbReference type="AlphaFoldDB" id="A7AWA2"/>
<reference evidence="3" key="2">
    <citation type="journal article" date="2020" name="Data Brief">
        <title>Transcriptome dataset of Babesia bovis life stages within vertebrate and invertebrate hosts.</title>
        <authorList>
            <person name="Ueti M.W."/>
            <person name="Johnson W.C."/>
            <person name="Kappmeyer L.S."/>
            <person name="Herndon D.R."/>
            <person name="Mousel M.R."/>
            <person name="Reif K.E."/>
            <person name="Taus N.S."/>
            <person name="Ifeonu O.O."/>
            <person name="Silva J.C."/>
            <person name="Suarez C.E."/>
            <person name="Brayton K.A."/>
        </authorList>
    </citation>
    <scope>NUCLEOTIDE SEQUENCE [LARGE SCALE GENOMIC DNA]</scope>
</reference>
<dbReference type="EMBL" id="AAXT01000005">
    <property type="protein sequence ID" value="EDO05330.1"/>
    <property type="molecule type" value="Genomic_DNA"/>
</dbReference>
<accession>A7AWA2</accession>
<dbReference type="InParanoid" id="A7AWA2"/>
<dbReference type="KEGG" id="bbo:BBOV_I002480"/>
<dbReference type="Proteomes" id="UP000002173">
    <property type="component" value="Unassembled WGS sequence"/>
</dbReference>
<keyword evidence="3" id="KW-1185">Reference proteome</keyword>
<sequence>MKCCLSRFLICLLAYTVSFVNSTKNEATEDVKPPEPRFISSDNSLLGSLYGVMSLRRIRRSLNQYYCQVAPYISLGDNPPVITVYGNMKSMTGILVGYGTKEVRSMFRPNKGYVYGVGNSRGNRVKSKRNIAFSVDYAPPQQPRWNTEEFCMLVFSPALKFGPSLENLIGKRFDHENRRLGSTENISRTLIRESEGTDSKLVTQCCFLMYH</sequence>
<dbReference type="eggNOG" id="ENOG502TN18">
    <property type="taxonomic scope" value="Eukaryota"/>
</dbReference>
<reference evidence="2 3" key="1">
    <citation type="journal article" date="2007" name="PLoS Pathog.">
        <title>Genome sequence of Babesia bovis and comparative analysis of apicomplexan hemoprotozoa.</title>
        <authorList>
            <person name="Brayton K.A."/>
            <person name="Lau A.O.T."/>
            <person name="Herndon D.R."/>
            <person name="Hannick L."/>
            <person name="Kappmeyer L.S."/>
            <person name="Berens S.J."/>
            <person name="Bidwell S.L."/>
            <person name="Brown W.C."/>
            <person name="Crabtree J."/>
            <person name="Fadrosh D."/>
            <person name="Feldblum T."/>
            <person name="Forberger H.A."/>
            <person name="Haas B.J."/>
            <person name="Howell J.M."/>
            <person name="Khouri H."/>
            <person name="Koo H."/>
            <person name="Mann D.J."/>
            <person name="Norimine J."/>
            <person name="Paulsen I.T."/>
            <person name="Radune D."/>
            <person name="Ren Q."/>
            <person name="Smith R.K. Jr."/>
            <person name="Suarez C.E."/>
            <person name="White O."/>
            <person name="Wortman J.R."/>
            <person name="Knowles D.P. Jr."/>
            <person name="McElwain T.F."/>
            <person name="Nene V.M."/>
        </authorList>
    </citation>
    <scope>NUCLEOTIDE SEQUENCE [LARGE SCALE GENOMIC DNA]</scope>
    <source>
        <strain evidence="2">T2Bo</strain>
    </source>
</reference>
<keyword evidence="1" id="KW-0732">Signal</keyword>
<dbReference type="VEuPathDB" id="PiroplasmaDB:BBOV_I002480"/>
<proteinExistence type="predicted"/>
<gene>
    <name evidence="2" type="ORF">BBOV_I002480</name>
</gene>
<comment type="caution">
    <text evidence="2">The sequence shown here is derived from an EMBL/GenBank/DDBJ whole genome shotgun (WGS) entry which is preliminary data.</text>
</comment>
<dbReference type="RefSeq" id="XP_001608898.1">
    <property type="nucleotide sequence ID" value="XM_001608848.1"/>
</dbReference>
<dbReference type="GeneID" id="5477114"/>
<name>A7AWA2_BABBO</name>
<protein>
    <submittedName>
        <fullName evidence="2">Uncharacterized protein</fullName>
    </submittedName>
</protein>
<reference evidence="3" key="3">
    <citation type="journal article" date="2021" name="Int. J. Parasitol.">
        <title>Comparative analysis of gene expression between Babesia bovis blood stages and kinetes allowed by improved genome annotation.</title>
        <authorList>
            <person name="Ueti M.W."/>
            <person name="Johnson W.C."/>
            <person name="Kappmeyer L.S."/>
            <person name="Herndon D.R."/>
            <person name="Mousel M.R."/>
            <person name="Reif K.E."/>
            <person name="Taus N.S."/>
            <person name="Ifeonu O.O."/>
            <person name="Silva J.C."/>
            <person name="Suarez C.E."/>
            <person name="Brayton K.A."/>
        </authorList>
    </citation>
    <scope>NUCLEOTIDE SEQUENCE [LARGE SCALE GENOMIC DNA]</scope>
</reference>
<evidence type="ECO:0000313" key="3">
    <source>
        <dbReference type="Proteomes" id="UP000002173"/>
    </source>
</evidence>
<dbReference type="OMA" id="YSMKETR"/>
<evidence type="ECO:0000313" key="2">
    <source>
        <dbReference type="EMBL" id="EDO05330.1"/>
    </source>
</evidence>